<evidence type="ECO:0000256" key="4">
    <source>
        <dbReference type="ARBA" id="ARBA00022618"/>
    </source>
</evidence>
<dbReference type="PANTHER" id="PTHR35794">
    <property type="entry name" value="CELL DIVISION PROTEIN DIVIVA"/>
    <property type="match status" value="1"/>
</dbReference>
<dbReference type="InterPro" id="IPR019933">
    <property type="entry name" value="DivIVA_domain"/>
</dbReference>
<evidence type="ECO:0000256" key="3">
    <source>
        <dbReference type="ARBA" id="ARBA00022490"/>
    </source>
</evidence>
<comment type="caution">
    <text evidence="7">The sequence shown here is derived from an EMBL/GenBank/DDBJ whole genome shotgun (WGS) entry which is preliminary data.</text>
</comment>
<dbReference type="GO" id="GO:0005737">
    <property type="term" value="C:cytoplasm"/>
    <property type="evidence" value="ECO:0007669"/>
    <property type="project" value="UniProtKB-SubCell"/>
</dbReference>
<dbReference type="NCBIfam" id="TIGR03544">
    <property type="entry name" value="DivI1A_domain"/>
    <property type="match status" value="1"/>
</dbReference>
<evidence type="ECO:0000256" key="5">
    <source>
        <dbReference type="ARBA" id="ARBA00023054"/>
    </source>
</evidence>
<reference evidence="7 8" key="1">
    <citation type="submission" date="2016-02" db="EMBL/GenBank/DDBJ databases">
        <title>Genome sequence of Tissierella creatinophila DSM 6911.</title>
        <authorList>
            <person name="Poehlein A."/>
            <person name="Daniel R."/>
        </authorList>
    </citation>
    <scope>NUCLEOTIDE SEQUENCE [LARGE SCALE GENOMIC DNA]</scope>
    <source>
        <strain evidence="7 8">DSM 6911</strain>
    </source>
</reference>
<keyword evidence="6" id="KW-0131">Cell cycle</keyword>
<gene>
    <name evidence="7" type="primary">divIVA</name>
    <name evidence="7" type="ORF">TICRE_22950</name>
</gene>
<dbReference type="OrthoDB" id="9815492at2"/>
<comment type="subcellular location">
    <subcellularLocation>
        <location evidence="1">Cytoplasm</location>
    </subcellularLocation>
</comment>
<dbReference type="PANTHER" id="PTHR35794:SF2">
    <property type="entry name" value="CELL DIVISION PROTEIN DIVIVA"/>
    <property type="match status" value="1"/>
</dbReference>
<dbReference type="GO" id="GO:0051301">
    <property type="term" value="P:cell division"/>
    <property type="evidence" value="ECO:0007669"/>
    <property type="project" value="UniProtKB-KW"/>
</dbReference>
<protein>
    <submittedName>
        <fullName evidence="7">Septum site-determining protein DivIVA</fullName>
    </submittedName>
</protein>
<keyword evidence="3" id="KW-0963">Cytoplasm</keyword>
<dbReference type="RefSeq" id="WP_075728171.1">
    <property type="nucleotide sequence ID" value="NZ_LTDM01000064.1"/>
</dbReference>
<evidence type="ECO:0000313" key="7">
    <source>
        <dbReference type="EMBL" id="OLS01695.1"/>
    </source>
</evidence>
<name>A0A1U7M342_TISCR</name>
<dbReference type="Proteomes" id="UP000186112">
    <property type="component" value="Unassembled WGS sequence"/>
</dbReference>
<dbReference type="Pfam" id="PF05103">
    <property type="entry name" value="DivIVA"/>
    <property type="match status" value="1"/>
</dbReference>
<comment type="similarity">
    <text evidence="2">Belongs to the DivIVA family.</text>
</comment>
<keyword evidence="8" id="KW-1185">Reference proteome</keyword>
<proteinExistence type="inferred from homology"/>
<evidence type="ECO:0000256" key="1">
    <source>
        <dbReference type="ARBA" id="ARBA00004496"/>
    </source>
</evidence>
<evidence type="ECO:0000313" key="8">
    <source>
        <dbReference type="Proteomes" id="UP000186112"/>
    </source>
</evidence>
<evidence type="ECO:0000256" key="6">
    <source>
        <dbReference type="ARBA" id="ARBA00023306"/>
    </source>
</evidence>
<dbReference type="AlphaFoldDB" id="A0A1U7M342"/>
<organism evidence="7 8">
    <name type="scientific">Tissierella creatinophila DSM 6911</name>
    <dbReference type="NCBI Taxonomy" id="1123403"/>
    <lineage>
        <taxon>Bacteria</taxon>
        <taxon>Bacillati</taxon>
        <taxon>Bacillota</taxon>
        <taxon>Tissierellia</taxon>
        <taxon>Tissierellales</taxon>
        <taxon>Tissierellaceae</taxon>
        <taxon>Tissierella</taxon>
    </lineage>
</organism>
<keyword evidence="4" id="KW-0132">Cell division</keyword>
<dbReference type="InterPro" id="IPR007793">
    <property type="entry name" value="DivIVA_fam"/>
</dbReference>
<accession>A0A1U7M342</accession>
<dbReference type="EMBL" id="LTDM01000064">
    <property type="protein sequence ID" value="OLS01695.1"/>
    <property type="molecule type" value="Genomic_DNA"/>
</dbReference>
<keyword evidence="5" id="KW-0175">Coiled coil</keyword>
<sequence length="190" mass="22316">MLTPLDIQNKEFKKTLRGYDAKAVDLFLDEVIEDYEKVYKENIELKDKVNLFSDQIRHYNTLEETLKNTLIVAQTTAEEVISAARAKSQNITDEAEINGDKIIELAKEKVRDVKAEYEYLRKEMFSFKTRYQSFIEAQLITLNNFHREIEEKSIVNKSTKEDIDKNIDEEVSEEELQYLHENKKLDNLGA</sequence>
<dbReference type="Gene3D" id="6.10.250.660">
    <property type="match status" value="1"/>
</dbReference>
<evidence type="ECO:0000256" key="2">
    <source>
        <dbReference type="ARBA" id="ARBA00009008"/>
    </source>
</evidence>